<protein>
    <recommendedName>
        <fullName evidence="3">Peptidase S1 domain-containing protein</fullName>
    </recommendedName>
</protein>
<evidence type="ECO:0000256" key="2">
    <source>
        <dbReference type="SAM" id="MobiDB-lite"/>
    </source>
</evidence>
<feature type="domain" description="Peptidase S1" evidence="3">
    <location>
        <begin position="41"/>
        <end position="247"/>
    </location>
</feature>
<dbReference type="Proteomes" id="UP000472266">
    <property type="component" value="Chromosome 21"/>
</dbReference>
<evidence type="ECO:0000259" key="3">
    <source>
        <dbReference type="PROSITE" id="PS50240"/>
    </source>
</evidence>
<dbReference type="GeneTree" id="ENSGT01030000234551"/>
<keyword evidence="1" id="KW-1015">Disulfide bond</keyword>
<dbReference type="GO" id="GO:0006508">
    <property type="term" value="P:proteolysis"/>
    <property type="evidence" value="ECO:0007669"/>
    <property type="project" value="InterPro"/>
</dbReference>
<name>A0A672U2K6_STRHB</name>
<evidence type="ECO:0000313" key="5">
    <source>
        <dbReference type="Proteomes" id="UP000472266"/>
    </source>
</evidence>
<dbReference type="PROSITE" id="PS50240">
    <property type="entry name" value="TRYPSIN_DOM"/>
    <property type="match status" value="1"/>
</dbReference>
<dbReference type="SMART" id="SM00020">
    <property type="entry name" value="Tryp_SPc"/>
    <property type="match status" value="1"/>
</dbReference>
<dbReference type="InParanoid" id="A0A672U2K6"/>
<proteinExistence type="predicted"/>
<dbReference type="InterPro" id="IPR001314">
    <property type="entry name" value="Peptidase_S1A"/>
</dbReference>
<dbReference type="SUPFAM" id="SSF50494">
    <property type="entry name" value="Trypsin-like serine proteases"/>
    <property type="match status" value="1"/>
</dbReference>
<feature type="region of interest" description="Disordered" evidence="2">
    <location>
        <begin position="1"/>
        <end position="25"/>
    </location>
</feature>
<dbReference type="PRINTS" id="PR00722">
    <property type="entry name" value="CHYMOTRYPSIN"/>
</dbReference>
<dbReference type="InterPro" id="IPR001254">
    <property type="entry name" value="Trypsin_dom"/>
</dbReference>
<sequence length="249" mass="27599">MCPVPQASEWSSLEAGRGLGKEDSQQRIPCAPIALSLAPSIAGSAWNQRDRGHEARTHPTPYMAYVQGRNQQFCGGFLVAPGWVMTAAQCLPLTVILGAHTVQKREESWQRFEVQQYHCHPGFTSPKKGNDILLLKVTTWLELLIVPSPTTRSRRGQPSSLLHQALTSQRNCLSLIIRSNHPMQRPLSLGIPPKAADFSSSFSQGDAGDPLVCNNKAYGIFSYRHHNWPGFYTHIAPFLPWANSIMKSS</sequence>
<dbReference type="FunFam" id="2.40.10.10:FF:000005">
    <property type="entry name" value="Serine protease 37"/>
    <property type="match status" value="1"/>
</dbReference>
<dbReference type="Pfam" id="PF00089">
    <property type="entry name" value="Trypsin"/>
    <property type="match status" value="1"/>
</dbReference>
<evidence type="ECO:0000313" key="4">
    <source>
        <dbReference type="Ensembl" id="ENSSHBP00005007667.1"/>
    </source>
</evidence>
<organism evidence="4 5">
    <name type="scientific">Strigops habroptila</name>
    <name type="common">Kakapo</name>
    <dbReference type="NCBI Taxonomy" id="2489341"/>
    <lineage>
        <taxon>Eukaryota</taxon>
        <taxon>Metazoa</taxon>
        <taxon>Chordata</taxon>
        <taxon>Craniata</taxon>
        <taxon>Vertebrata</taxon>
        <taxon>Euteleostomi</taxon>
        <taxon>Archelosauria</taxon>
        <taxon>Archosauria</taxon>
        <taxon>Dinosauria</taxon>
        <taxon>Saurischia</taxon>
        <taxon>Theropoda</taxon>
        <taxon>Coelurosauria</taxon>
        <taxon>Aves</taxon>
        <taxon>Neognathae</taxon>
        <taxon>Neoaves</taxon>
        <taxon>Telluraves</taxon>
        <taxon>Australaves</taxon>
        <taxon>Psittaciformes</taxon>
        <taxon>Psittacidae</taxon>
        <taxon>Strigops</taxon>
    </lineage>
</organism>
<dbReference type="OMA" id="HPTPYMA"/>
<keyword evidence="5" id="KW-1185">Reference proteome</keyword>
<dbReference type="PANTHER" id="PTHR24271">
    <property type="entry name" value="KALLIKREIN-RELATED"/>
    <property type="match status" value="1"/>
</dbReference>
<dbReference type="AlphaFoldDB" id="A0A672U2K6"/>
<dbReference type="PANTHER" id="PTHR24271:SF90">
    <property type="entry name" value="PEPTIDASE S1 DOMAIN-CONTAINING PROTEIN"/>
    <property type="match status" value="1"/>
</dbReference>
<dbReference type="InterPro" id="IPR043504">
    <property type="entry name" value="Peptidase_S1_PA_chymotrypsin"/>
</dbReference>
<dbReference type="Gene3D" id="2.40.10.10">
    <property type="entry name" value="Trypsin-like serine proteases"/>
    <property type="match status" value="3"/>
</dbReference>
<dbReference type="InterPro" id="IPR009003">
    <property type="entry name" value="Peptidase_S1_PA"/>
</dbReference>
<dbReference type="GO" id="GO:0004252">
    <property type="term" value="F:serine-type endopeptidase activity"/>
    <property type="evidence" value="ECO:0007669"/>
    <property type="project" value="InterPro"/>
</dbReference>
<reference evidence="4 5" key="1">
    <citation type="submission" date="2019-11" db="EMBL/GenBank/DDBJ databases">
        <title>Strigops habroptila (kakapo) genome, bStrHab1, primary haplotype, v2.</title>
        <authorList>
            <person name="Jarvis E.D."/>
            <person name="Howard J."/>
            <person name="Rhie A."/>
            <person name="Phillippy A."/>
            <person name="Korlach J."/>
            <person name="Digby A."/>
            <person name="Iorns D."/>
            <person name="Eason D."/>
            <person name="Robertson B."/>
            <person name="Raemaekers T."/>
            <person name="Howe K."/>
            <person name="Lewin H."/>
            <person name="Damas J."/>
            <person name="Hastie A."/>
            <person name="Tracey A."/>
            <person name="Chow W."/>
            <person name="Fedrigo O."/>
        </authorList>
    </citation>
    <scope>NUCLEOTIDE SEQUENCE [LARGE SCALE GENOMIC DNA]</scope>
</reference>
<accession>A0A672U2K6</accession>
<reference evidence="4" key="2">
    <citation type="submission" date="2025-08" db="UniProtKB">
        <authorList>
            <consortium name="Ensembl"/>
        </authorList>
    </citation>
    <scope>IDENTIFICATION</scope>
</reference>
<dbReference type="Ensembl" id="ENSSHBT00005009224.1">
    <property type="protein sequence ID" value="ENSSHBP00005007667.1"/>
    <property type="gene ID" value="ENSSHBG00005006703.1"/>
</dbReference>
<reference evidence="4" key="3">
    <citation type="submission" date="2025-09" db="UniProtKB">
        <authorList>
            <consortium name="Ensembl"/>
        </authorList>
    </citation>
    <scope>IDENTIFICATION</scope>
</reference>
<evidence type="ECO:0000256" key="1">
    <source>
        <dbReference type="ARBA" id="ARBA00023157"/>
    </source>
</evidence>